<protein>
    <submittedName>
        <fullName evidence="1">Uncharacterized protein</fullName>
    </submittedName>
</protein>
<organism evidence="1 2">
    <name type="scientific">Microbulbifer okhotskensis</name>
    <dbReference type="NCBI Taxonomy" id="2926617"/>
    <lineage>
        <taxon>Bacteria</taxon>
        <taxon>Pseudomonadati</taxon>
        <taxon>Pseudomonadota</taxon>
        <taxon>Gammaproteobacteria</taxon>
        <taxon>Cellvibrionales</taxon>
        <taxon>Microbulbiferaceae</taxon>
        <taxon>Microbulbifer</taxon>
    </lineage>
</organism>
<proteinExistence type="predicted"/>
<reference evidence="1" key="1">
    <citation type="journal article" date="2022" name="Arch. Microbiol.">
        <title>Microbulbifer okhotskensis sp. nov., isolated from a deep bottom sediment of the Okhotsk Sea.</title>
        <authorList>
            <person name="Romanenko L."/>
            <person name="Kurilenko V."/>
            <person name="Otstavnykh N."/>
            <person name="Velansky P."/>
            <person name="Isaeva M."/>
            <person name="Mikhailov V."/>
        </authorList>
    </citation>
    <scope>NUCLEOTIDE SEQUENCE</scope>
    <source>
        <strain evidence="1">OS29</strain>
    </source>
</reference>
<evidence type="ECO:0000313" key="1">
    <source>
        <dbReference type="EMBL" id="MCO1336654.1"/>
    </source>
</evidence>
<name>A0A9X2ERU5_9GAMM</name>
<dbReference type="EMBL" id="JALBWM010000170">
    <property type="protein sequence ID" value="MCO1336654.1"/>
    <property type="molecule type" value="Genomic_DNA"/>
</dbReference>
<gene>
    <name evidence="1" type="ORF">MO867_20215</name>
</gene>
<evidence type="ECO:0000313" key="2">
    <source>
        <dbReference type="Proteomes" id="UP001139028"/>
    </source>
</evidence>
<keyword evidence="2" id="KW-1185">Reference proteome</keyword>
<dbReference type="AlphaFoldDB" id="A0A9X2ERU5"/>
<accession>A0A9X2ERU5</accession>
<sequence length="62" mass="7029">MLYYPVGVIFRAQLNAVFGGNLNVISNRFIQFECFTKELLAVVIPVDIRMIDGGNSPIYMLF</sequence>
<comment type="caution">
    <text evidence="1">The sequence shown here is derived from an EMBL/GenBank/DDBJ whole genome shotgun (WGS) entry which is preliminary data.</text>
</comment>
<dbReference type="Proteomes" id="UP001139028">
    <property type="component" value="Unassembled WGS sequence"/>
</dbReference>